<feature type="chain" id="PRO_5030886218" description="Chitin-binding type-4 domain-containing protein" evidence="2">
    <location>
        <begin position="19"/>
        <end position="862"/>
    </location>
</feature>
<feature type="compositionally biased region" description="Polar residues" evidence="1">
    <location>
        <begin position="272"/>
        <end position="281"/>
    </location>
</feature>
<dbReference type="OrthoDB" id="2342176at2759"/>
<protein>
    <recommendedName>
        <fullName evidence="5">Chitin-binding type-4 domain-containing protein</fullName>
    </recommendedName>
</protein>
<accession>A0A7U2F0E4</accession>
<organism evidence="3 4">
    <name type="scientific">Phaeosphaeria nodorum (strain SN15 / ATCC MYA-4574 / FGSC 10173)</name>
    <name type="common">Glume blotch fungus</name>
    <name type="synonym">Parastagonospora nodorum</name>
    <dbReference type="NCBI Taxonomy" id="321614"/>
    <lineage>
        <taxon>Eukaryota</taxon>
        <taxon>Fungi</taxon>
        <taxon>Dikarya</taxon>
        <taxon>Ascomycota</taxon>
        <taxon>Pezizomycotina</taxon>
        <taxon>Dothideomycetes</taxon>
        <taxon>Pleosporomycetidae</taxon>
        <taxon>Pleosporales</taxon>
        <taxon>Pleosporineae</taxon>
        <taxon>Phaeosphaeriaceae</taxon>
        <taxon>Parastagonospora</taxon>
    </lineage>
</organism>
<dbReference type="Proteomes" id="UP000663193">
    <property type="component" value="Chromosome 4"/>
</dbReference>
<dbReference type="PANTHER" id="PTHR36182:SF1">
    <property type="entry name" value="PROTEIN, PUTATIVE (AFU_ORTHOLOGUE AFUA_6G10930)-RELATED"/>
    <property type="match status" value="1"/>
</dbReference>
<evidence type="ECO:0000256" key="2">
    <source>
        <dbReference type="SAM" id="SignalP"/>
    </source>
</evidence>
<gene>
    <name evidence="3" type="ORF">JI435_074980</name>
</gene>
<feature type="region of interest" description="Disordered" evidence="1">
    <location>
        <begin position="843"/>
        <end position="862"/>
    </location>
</feature>
<dbReference type="VEuPathDB" id="FungiDB:JI435_074980"/>
<proteinExistence type="predicted"/>
<dbReference type="EMBL" id="CP069026">
    <property type="protein sequence ID" value="QRC94234.1"/>
    <property type="molecule type" value="Genomic_DNA"/>
</dbReference>
<feature type="signal peptide" evidence="2">
    <location>
        <begin position="1"/>
        <end position="18"/>
    </location>
</feature>
<feature type="compositionally biased region" description="Low complexity" evidence="1">
    <location>
        <begin position="254"/>
        <end position="271"/>
    </location>
</feature>
<evidence type="ECO:0000313" key="3">
    <source>
        <dbReference type="EMBL" id="QRC94234.1"/>
    </source>
</evidence>
<dbReference type="PANTHER" id="PTHR36182">
    <property type="entry name" value="PROTEIN, PUTATIVE (AFU_ORTHOLOGUE AFUA_6G10930)-RELATED"/>
    <property type="match status" value="1"/>
</dbReference>
<feature type="region of interest" description="Disordered" evidence="1">
    <location>
        <begin position="221"/>
        <end position="376"/>
    </location>
</feature>
<reference evidence="4" key="1">
    <citation type="journal article" date="2021" name="BMC Genomics">
        <title>Chromosome-level genome assembly and manually-curated proteome of model necrotroph Parastagonospora nodorum Sn15 reveals a genome-wide trove of candidate effector homologs, and redundancy of virulence-related functions within an accessory chromosome.</title>
        <authorList>
            <person name="Bertazzoni S."/>
            <person name="Jones D.A.B."/>
            <person name="Phan H.T."/>
            <person name="Tan K.-C."/>
            <person name="Hane J.K."/>
        </authorList>
    </citation>
    <scope>NUCLEOTIDE SEQUENCE [LARGE SCALE GENOMIC DNA]</scope>
    <source>
        <strain evidence="4">SN15 / ATCC MYA-4574 / FGSC 10173)</strain>
    </source>
</reference>
<feature type="compositionally biased region" description="Low complexity" evidence="1">
    <location>
        <begin position="299"/>
        <end position="327"/>
    </location>
</feature>
<dbReference type="OMA" id="QYHEECH"/>
<dbReference type="AlphaFoldDB" id="A0A7U2F0E4"/>
<dbReference type="Gene3D" id="2.70.50.70">
    <property type="match status" value="1"/>
</dbReference>
<keyword evidence="2" id="KW-0732">Signal</keyword>
<evidence type="ECO:0000313" key="4">
    <source>
        <dbReference type="Proteomes" id="UP000663193"/>
    </source>
</evidence>
<name>A0A7U2F0E4_PHANO</name>
<keyword evidence="4" id="KW-1185">Reference proteome</keyword>
<sequence length="862" mass="92476">MASRFLLGALSALPLTHAHMQMSNPSPFRDPHANRPNEPKDYNILNPLHADGSDFACKGYHLNTPWTTTATYEAGGTYKMQLTGSATHGGGSCQLSMSFDEGKEFRVIKSIEGGCPEKKEYSFTVPPELAKGGRKRGLFAWTWFNKIGNREMYMNCAPVEIVPKDNDKRDDLSEHVEARDVQKTNAAAQASLSSYPPLFVANLKSVNDCVTKETQDVVFDTPGKSVDFADGVNRSGKPSFGASQCTGKGGKNAGSSSPSSPQGQWQPTTPSNTGSPSNCNDGQYHEECHGGPSSQKVLSGSTASASASAKPAQQAQAQQSSDQQQVQDVKTGKKPSPKVEQELDAYLKNLYGGSRPSKRDACSSTKPPTGGCSSPGRWMRKGECTWSCERQGKTISTPTKSATSQSKESKEVASNLKTLGADMSAMVQLILAKRSTTSTGAKDADANLARLNTDITRLVEVYVKGATTSKQTEANLKAFQTSLNTLVQGMTPRKTSRLVKRQDALIVAPPAPSSFDLFLAYLARLQTTVIECIRNLTTTDSSGSTLLNSTALVNSTFAVIDAAANVQTALKPVQKRRPDVPTKGWFDAADLPADELESDTVFTGMRRLGLDFERLYDSLRPEGSGEDTSDMEFLTIPLGMAKDDSSTHTLQKRQNTGWFDAADLPDDELADDDVFTGMRDLGLDYERLYDSLRPEGDGGDTSDMQFLTVPLGMAKDDAVPHAGLPARKLAPVVAASNSSSNPLQDAADQAAFEAALAKDEMQNEHILTNSTSKPETKPDVDALPPFFLGPGPSAPPGLESVWPATNEGEHVGNLEDMPMVVNDLGPGAEEEVKQFFANLAKEAGASGAEGEKDGRVARRLKA</sequence>
<evidence type="ECO:0008006" key="5">
    <source>
        <dbReference type="Google" id="ProtNLM"/>
    </source>
</evidence>
<evidence type="ECO:0000256" key="1">
    <source>
        <dbReference type="SAM" id="MobiDB-lite"/>
    </source>
</evidence>